<evidence type="ECO:0000259" key="2">
    <source>
        <dbReference type="Pfam" id="PF11924"/>
    </source>
</evidence>
<reference evidence="3" key="1">
    <citation type="submission" date="2018-06" db="EMBL/GenBank/DDBJ databases">
        <authorList>
            <person name="Zhirakovskaya E."/>
        </authorList>
    </citation>
    <scope>NUCLEOTIDE SEQUENCE</scope>
</reference>
<dbReference type="Pfam" id="PF03781">
    <property type="entry name" value="FGE-sulfatase"/>
    <property type="match status" value="1"/>
</dbReference>
<dbReference type="InterPro" id="IPR024519">
    <property type="entry name" value="IAT_beta"/>
</dbReference>
<dbReference type="Gene3D" id="3.90.1580.10">
    <property type="entry name" value="paralog of FGE (formylglycine-generating enzyme)"/>
    <property type="match status" value="1"/>
</dbReference>
<dbReference type="Pfam" id="PF11924">
    <property type="entry name" value="IAT_beta"/>
    <property type="match status" value="1"/>
</dbReference>
<dbReference type="Gene3D" id="2.40.160.160">
    <property type="entry name" value="Inverse autotransporter, beta-domain"/>
    <property type="match status" value="2"/>
</dbReference>
<dbReference type="InterPro" id="IPR051043">
    <property type="entry name" value="Sulfatase_Mod_Factor_Kinase"/>
</dbReference>
<dbReference type="PANTHER" id="PTHR23150:SF35">
    <property type="entry name" value="BLL6746 PROTEIN"/>
    <property type="match status" value="1"/>
</dbReference>
<evidence type="ECO:0000259" key="1">
    <source>
        <dbReference type="Pfam" id="PF03781"/>
    </source>
</evidence>
<accession>A0A3B1BAV3</accession>
<protein>
    <submittedName>
        <fullName evidence="3">Adherence and invasion outermembrane protein (Inv,enhances Peyer's patches colonization)</fullName>
    </submittedName>
</protein>
<dbReference type="InterPro" id="IPR005532">
    <property type="entry name" value="SUMF_dom"/>
</dbReference>
<organism evidence="3">
    <name type="scientific">hydrothermal vent metagenome</name>
    <dbReference type="NCBI Taxonomy" id="652676"/>
    <lineage>
        <taxon>unclassified sequences</taxon>
        <taxon>metagenomes</taxon>
        <taxon>ecological metagenomes</taxon>
    </lineage>
</organism>
<dbReference type="InterPro" id="IPR038177">
    <property type="entry name" value="IAT_beta_sf"/>
</dbReference>
<gene>
    <name evidence="3" type="ORF">MNBD_GAMMA26-2500</name>
</gene>
<feature type="domain" description="Inverse autotransporter beta-domain" evidence="2">
    <location>
        <begin position="230"/>
        <end position="341"/>
    </location>
</feature>
<name>A0A3B1BAV3_9ZZZZ</name>
<dbReference type="SUPFAM" id="SSF56436">
    <property type="entry name" value="C-type lectin-like"/>
    <property type="match status" value="1"/>
</dbReference>
<feature type="domain" description="Sulfatase-modifying factor enzyme-like" evidence="1">
    <location>
        <begin position="557"/>
        <end position="775"/>
    </location>
</feature>
<dbReference type="InterPro" id="IPR042095">
    <property type="entry name" value="SUMF_sf"/>
</dbReference>
<dbReference type="GO" id="GO:0120147">
    <property type="term" value="F:formylglycine-generating oxidase activity"/>
    <property type="evidence" value="ECO:0007669"/>
    <property type="project" value="TreeGrafter"/>
</dbReference>
<dbReference type="PANTHER" id="PTHR23150">
    <property type="entry name" value="SULFATASE MODIFYING FACTOR 1, 2"/>
    <property type="match status" value="1"/>
</dbReference>
<dbReference type="InterPro" id="IPR016187">
    <property type="entry name" value="CTDL_fold"/>
</dbReference>
<proteinExistence type="predicted"/>
<evidence type="ECO:0000313" key="3">
    <source>
        <dbReference type="EMBL" id="VAX11431.1"/>
    </source>
</evidence>
<sequence>MARITVQVFKATAIALMVGLSTFTAAEIQDGIQAGNTSENPSPPRSGSTEEFRQLVQEKAEDHMGQAVGRVLTRQQELIETAVGLKPDLQPETAAEAFRQSLLQTGGDLLADVGKHYTTGALNGELLAYDQGKGINIGAAGLAEAAQAAFQFSNFAALQHMEIEAGFSNGKPKLSLLTVIPLNVGRDSSRQDDTRHNWFTQLSYDMRSRDQTDRHTFNAGLGYRYLTPNEKWLYGADIELEGALPNHPEWRGFLRAYHFNRYEDESDLNGLAASIEYSPFPALTIKTEVEDNNVESTHLNFGAQFKYRFGMPWKEQLKAQNVKQIFADLKNRRYEKVRRENIIRIQKRQHPDVVGTISLNIGANNLTGTGGNRTAAVGLTLLFGTTITVEDTVADIARLNIRFGDGALLEIGDGSTVRIEEGRIRLITGVLRYTSNGGAITNLITPNASVQLLGTVVELLDEGGNIATRVTQGSIAMTVAGSTLNRAAISAACSTGAAPIACTTGNAQYDALDTAVNNRLAGGTSAPVVAIEGTMIAINAAGVSYRMGCTDIPPGGGTNDDASCRSNEQPEHTITFVNNFEVSKHEVTFDDWMECVNDVGNPLACTYTPNDRGFGTVSKPVINVSYNDITTQYLPWLNAKTGKSYRLPTEAEWEYVTRAGTSTVYNVGDTITCGAPGAGDANCSRAVGQTTDVGSYAANAFGLFDTHGNVYEWLEDTYASNYSTTPTDGSAQTGGSSRVVCGGSWYNDPIVVRSAGRGNVYPTFRNGLIGFRLARTQ</sequence>
<dbReference type="AlphaFoldDB" id="A0A3B1BAV3"/>
<dbReference type="EMBL" id="UOFX01000085">
    <property type="protein sequence ID" value="VAX11431.1"/>
    <property type="molecule type" value="Genomic_DNA"/>
</dbReference>